<gene>
    <name evidence="1" type="ORF">MW871_13855</name>
</gene>
<dbReference type="RefSeq" id="WP_210646875.1">
    <property type="nucleotide sequence ID" value="NZ_JALNUB010000010.1"/>
</dbReference>
<dbReference type="PROSITE" id="PS51257">
    <property type="entry name" value="PROKAR_LIPOPROTEIN"/>
    <property type="match status" value="1"/>
</dbReference>
<keyword evidence="2" id="KW-1185">Reference proteome</keyword>
<name>A0A9X1XSI1_9FLAO</name>
<comment type="caution">
    <text evidence="1">The sequence shown here is derived from an EMBL/GenBank/DDBJ whole genome shotgun (WGS) entry which is preliminary data.</text>
</comment>
<evidence type="ECO:0000313" key="1">
    <source>
        <dbReference type="EMBL" id="MCK8142980.1"/>
    </source>
</evidence>
<proteinExistence type="predicted"/>
<evidence type="ECO:0008006" key="3">
    <source>
        <dbReference type="Google" id="ProtNLM"/>
    </source>
</evidence>
<accession>A0A9X1XSI1</accession>
<dbReference type="AlphaFoldDB" id="A0A9X1XSI1"/>
<protein>
    <recommendedName>
        <fullName evidence="3">Lipoprotein</fullName>
    </recommendedName>
</protein>
<reference evidence="1" key="1">
    <citation type="submission" date="2022-04" db="EMBL/GenBank/DDBJ databases">
        <title>Flavobacterium pygoscelis sp. nov. isolated from Chinstrap chick (Pygoscelis antarcticus).</title>
        <authorList>
            <person name="Irgang R."/>
            <person name="Poblete-Morales M."/>
            <person name="Avendano-Herrera R."/>
        </authorList>
    </citation>
    <scope>NUCLEOTIDE SEQUENCE</scope>
    <source>
        <strain evidence="1">I-SCBP12n</strain>
    </source>
</reference>
<dbReference type="Proteomes" id="UP001139260">
    <property type="component" value="Unassembled WGS sequence"/>
</dbReference>
<evidence type="ECO:0000313" key="2">
    <source>
        <dbReference type="Proteomes" id="UP001139260"/>
    </source>
</evidence>
<sequence length="217" mass="24684">MKKNIGIFIVSFLIFSCNNSAKKEQSEGKVIDSLPKIENKSDAKIKTNVDFKIDDIAESTAELGVFPYINPPENYTYGYDKNINKKDIRDFDREYFAVAGKLIPVDGKTFKSTIEKDRSDGKRFNSLLVGKNFEEAILDLGGVNVNNVTVPKSEIERIGNTELIDKHYGFSIDYNLLDAIKTYIIKTKDKEIWIQYYLLNDESGAITILEKNTNKKT</sequence>
<dbReference type="EMBL" id="JALNUB010000010">
    <property type="protein sequence ID" value="MCK8142980.1"/>
    <property type="molecule type" value="Genomic_DNA"/>
</dbReference>
<organism evidence="1 2">
    <name type="scientific">Flavobacterium pygoscelis</name>
    <dbReference type="NCBI Taxonomy" id="2893176"/>
    <lineage>
        <taxon>Bacteria</taxon>
        <taxon>Pseudomonadati</taxon>
        <taxon>Bacteroidota</taxon>
        <taxon>Flavobacteriia</taxon>
        <taxon>Flavobacteriales</taxon>
        <taxon>Flavobacteriaceae</taxon>
        <taxon>Flavobacterium</taxon>
    </lineage>
</organism>